<protein>
    <submittedName>
        <fullName evidence="1">Dimethylsulfonioproprionate lyase family protein</fullName>
    </submittedName>
</protein>
<dbReference type="Gene3D" id="2.60.120.10">
    <property type="entry name" value="Jelly Rolls"/>
    <property type="match status" value="1"/>
</dbReference>
<dbReference type="SUPFAM" id="SSF51182">
    <property type="entry name" value="RmlC-like cupins"/>
    <property type="match status" value="1"/>
</dbReference>
<dbReference type="InterPro" id="IPR011051">
    <property type="entry name" value="RmlC_Cupin_sf"/>
</dbReference>
<dbReference type="CDD" id="cd20282">
    <property type="entry name" value="cupin_DddQ"/>
    <property type="match status" value="1"/>
</dbReference>
<dbReference type="EMBL" id="JBHMEA010000051">
    <property type="protein sequence ID" value="MFB9233828.1"/>
    <property type="molecule type" value="Genomic_DNA"/>
</dbReference>
<evidence type="ECO:0000313" key="1">
    <source>
        <dbReference type="EMBL" id="MFB9233828.1"/>
    </source>
</evidence>
<accession>A0ABV5JM94</accession>
<dbReference type="GO" id="GO:0016829">
    <property type="term" value="F:lyase activity"/>
    <property type="evidence" value="ECO:0007669"/>
    <property type="project" value="UniProtKB-KW"/>
</dbReference>
<dbReference type="InterPro" id="IPR014710">
    <property type="entry name" value="RmlC-like_jellyroll"/>
</dbReference>
<proteinExistence type="predicted"/>
<name>A0ABV5JM94_9RHOB</name>
<dbReference type="InterPro" id="IPR031723">
    <property type="entry name" value="DMSP_lyase"/>
</dbReference>
<gene>
    <name evidence="1" type="ORF">ACFFUT_18700</name>
</gene>
<sequence length="200" mass="22652">MTHREFAKALAETATLHTDHPDVAAFCPFPNNVKWRELEPFYVPAAKTMVTDTGFSTDKYTSLRDALIVLWDKANWRKTYRGTNIGDDFLNRFGCYELVGYEGHFECREMSSFLVYSDAGLHYPWHHHPAEEMYMIIAGEALFEAEGKPSRVLGSGDTAFHASNQPHAMTTQDSPVLAYVIWRGEGMDTGPVLTERPVNE</sequence>
<reference evidence="1 2" key="1">
    <citation type="submission" date="2024-09" db="EMBL/GenBank/DDBJ databases">
        <authorList>
            <person name="Sun Q."/>
            <person name="Mori K."/>
        </authorList>
    </citation>
    <scope>NUCLEOTIDE SEQUENCE [LARGE SCALE GENOMIC DNA]</scope>
    <source>
        <strain evidence="1 2">CECT 8726</strain>
    </source>
</reference>
<organism evidence="1 2">
    <name type="scientific">Pseudohalocynthiibacter aestuariivivens</name>
    <dbReference type="NCBI Taxonomy" id="1591409"/>
    <lineage>
        <taxon>Bacteria</taxon>
        <taxon>Pseudomonadati</taxon>
        <taxon>Pseudomonadota</taxon>
        <taxon>Alphaproteobacteria</taxon>
        <taxon>Rhodobacterales</taxon>
        <taxon>Paracoccaceae</taxon>
        <taxon>Pseudohalocynthiibacter</taxon>
    </lineage>
</organism>
<comment type="caution">
    <text evidence="1">The sequence shown here is derived from an EMBL/GenBank/DDBJ whole genome shotgun (WGS) entry which is preliminary data.</text>
</comment>
<keyword evidence="1" id="KW-0456">Lyase</keyword>
<dbReference type="Proteomes" id="UP001589683">
    <property type="component" value="Unassembled WGS sequence"/>
</dbReference>
<evidence type="ECO:0000313" key="2">
    <source>
        <dbReference type="Proteomes" id="UP001589683"/>
    </source>
</evidence>
<keyword evidence="2" id="KW-1185">Reference proteome</keyword>
<dbReference type="RefSeq" id="WP_213889757.1">
    <property type="nucleotide sequence ID" value="NZ_JAGFNU010000007.1"/>
</dbReference>
<dbReference type="Pfam" id="PF16867">
    <property type="entry name" value="DMSP_lyase"/>
    <property type="match status" value="1"/>
</dbReference>